<dbReference type="Proteomes" id="UP001321486">
    <property type="component" value="Chromosome"/>
</dbReference>
<sequence length="63" mass="6758">MPSLNVTFTEAELEEIRTASAETSLKSYVHDQALSAARNRKALVAQLAQQVAATSAELNARLA</sequence>
<proteinExistence type="predicted"/>
<evidence type="ECO:0000313" key="1">
    <source>
        <dbReference type="EMBL" id="BDZ51734.1"/>
    </source>
</evidence>
<protein>
    <recommendedName>
        <fullName evidence="3">Antitoxin Phd</fullName>
    </recommendedName>
</protein>
<evidence type="ECO:0000313" key="2">
    <source>
        <dbReference type="Proteomes" id="UP001321486"/>
    </source>
</evidence>
<accession>A0ABN6Y321</accession>
<name>A0ABN6Y321_9MICO</name>
<dbReference type="RefSeq" id="WP_286344430.1">
    <property type="nucleotide sequence ID" value="NZ_AP027732.1"/>
</dbReference>
<organism evidence="1 2">
    <name type="scientific">Frondihabitans sucicola</name>
    <dbReference type="NCBI Taxonomy" id="1268041"/>
    <lineage>
        <taxon>Bacteria</taxon>
        <taxon>Bacillati</taxon>
        <taxon>Actinomycetota</taxon>
        <taxon>Actinomycetes</taxon>
        <taxon>Micrococcales</taxon>
        <taxon>Microbacteriaceae</taxon>
        <taxon>Frondihabitans</taxon>
    </lineage>
</organism>
<gene>
    <name evidence="1" type="ORF">GCM10025867_39750</name>
</gene>
<keyword evidence="2" id="KW-1185">Reference proteome</keyword>
<evidence type="ECO:0008006" key="3">
    <source>
        <dbReference type="Google" id="ProtNLM"/>
    </source>
</evidence>
<dbReference type="EMBL" id="AP027732">
    <property type="protein sequence ID" value="BDZ51734.1"/>
    <property type="molecule type" value="Genomic_DNA"/>
</dbReference>
<reference evidence="2" key="1">
    <citation type="journal article" date="2019" name="Int. J. Syst. Evol. Microbiol.">
        <title>The Global Catalogue of Microorganisms (GCM) 10K type strain sequencing project: providing services to taxonomists for standard genome sequencing and annotation.</title>
        <authorList>
            <consortium name="The Broad Institute Genomics Platform"/>
            <consortium name="The Broad Institute Genome Sequencing Center for Infectious Disease"/>
            <person name="Wu L."/>
            <person name="Ma J."/>
        </authorList>
    </citation>
    <scope>NUCLEOTIDE SEQUENCE [LARGE SCALE GENOMIC DNA]</scope>
    <source>
        <strain evidence="2">NBRC 108728</strain>
    </source>
</reference>